<dbReference type="GO" id="GO:0006508">
    <property type="term" value="P:proteolysis"/>
    <property type="evidence" value="ECO:0007669"/>
    <property type="project" value="UniProtKB-KW"/>
</dbReference>
<dbReference type="InterPro" id="IPR008758">
    <property type="entry name" value="Peptidase_S28"/>
</dbReference>
<keyword evidence="2 7" id="KW-0645">Protease</keyword>
<reference evidence="7 8" key="1">
    <citation type="submission" date="2017-12" db="EMBL/GenBank/DDBJ databases">
        <title>Sequencing, de novo assembly and annotation of complete genome of a new Thraustochytrid species, strain FCC1311.</title>
        <authorList>
            <person name="Sedici K."/>
            <person name="Godart F."/>
            <person name="Aiese Cigliano R."/>
            <person name="Sanseverino W."/>
            <person name="Barakat M."/>
            <person name="Ortet P."/>
            <person name="Marechal E."/>
            <person name="Cagnac O."/>
            <person name="Amato A."/>
        </authorList>
    </citation>
    <scope>NUCLEOTIDE SEQUENCE [LARGE SCALE GENOMIC DNA]</scope>
</reference>
<dbReference type="GO" id="GO:0070008">
    <property type="term" value="F:serine-type exopeptidase activity"/>
    <property type="evidence" value="ECO:0007669"/>
    <property type="project" value="InterPro"/>
</dbReference>
<evidence type="ECO:0000256" key="5">
    <source>
        <dbReference type="ARBA" id="ARBA00023180"/>
    </source>
</evidence>
<dbReference type="EMBL" id="BEYU01000134">
    <property type="protein sequence ID" value="GBG32889.1"/>
    <property type="molecule type" value="Genomic_DNA"/>
</dbReference>
<dbReference type="Proteomes" id="UP000241890">
    <property type="component" value="Unassembled WGS sequence"/>
</dbReference>
<name>A0A2R5GRF2_9STRA</name>
<dbReference type="InterPro" id="IPR029058">
    <property type="entry name" value="AB_hydrolase_fold"/>
</dbReference>
<accession>A0A2R5GRF2</accession>
<proteinExistence type="inferred from homology"/>
<evidence type="ECO:0000256" key="6">
    <source>
        <dbReference type="SAM" id="SignalP"/>
    </source>
</evidence>
<dbReference type="Gene3D" id="3.40.50.1820">
    <property type="entry name" value="alpha/beta hydrolase"/>
    <property type="match status" value="2"/>
</dbReference>
<sequence length="457" mass="50121">MARANLARPVALGLVLLFLAAEKTDAALFHETMQDHFDGSNDARWQQEYFVNDTFWKGPESGAPIFVCVGGEGPPLDESVTSASVHCNDAVEWLSETGALFFALQHRYYGCQSNSSACPVAYPIESVRDMRFLSSRQALQDLALFHDHMAKAYALTPANRWITFGGSYPGVLAGFARAKFPHLFFAAVSSSSPIFSRLEMPGYYNYVSRAFMEESVGGSKACRDKIALGHARIGDIFAANETAALRKLEAKFSLSSDSLDSLDARRDFAGVGVADFPAQANDPTCTSPCCNIARICETMLDADAHADPIDALAAVCTEFGFLQTCDKGSECMFTQGLVTLDYMFSSSCAVYDFDDIKRTAAAIDRSNTIYGGYHIDTPRILWIGGTVDPWLALSVQYLTREQVRAGQRMLLVKGASHHAWTHPTRDDDQQTVVDARTYLRHVLAGWLREGTQATAQA</sequence>
<evidence type="ECO:0000313" key="7">
    <source>
        <dbReference type="EMBL" id="GBG32889.1"/>
    </source>
</evidence>
<dbReference type="GO" id="GO:0008239">
    <property type="term" value="F:dipeptidyl-peptidase activity"/>
    <property type="evidence" value="ECO:0007669"/>
    <property type="project" value="TreeGrafter"/>
</dbReference>
<evidence type="ECO:0000256" key="2">
    <source>
        <dbReference type="ARBA" id="ARBA00022670"/>
    </source>
</evidence>
<evidence type="ECO:0000313" key="8">
    <source>
        <dbReference type="Proteomes" id="UP000241890"/>
    </source>
</evidence>
<keyword evidence="3 6" id="KW-0732">Signal</keyword>
<dbReference type="OrthoDB" id="1735038at2759"/>
<dbReference type="PANTHER" id="PTHR11010">
    <property type="entry name" value="PROTEASE S28 PRO-X CARBOXYPEPTIDASE-RELATED"/>
    <property type="match status" value="1"/>
</dbReference>
<comment type="similarity">
    <text evidence="1">Belongs to the peptidase S28 family.</text>
</comment>
<protein>
    <submittedName>
        <fullName evidence="7">Thymus-specific serine protease</fullName>
    </submittedName>
</protein>
<evidence type="ECO:0000256" key="3">
    <source>
        <dbReference type="ARBA" id="ARBA00022729"/>
    </source>
</evidence>
<organism evidence="7 8">
    <name type="scientific">Hondaea fermentalgiana</name>
    <dbReference type="NCBI Taxonomy" id="2315210"/>
    <lineage>
        <taxon>Eukaryota</taxon>
        <taxon>Sar</taxon>
        <taxon>Stramenopiles</taxon>
        <taxon>Bigyra</taxon>
        <taxon>Labyrinthulomycetes</taxon>
        <taxon>Thraustochytrida</taxon>
        <taxon>Thraustochytriidae</taxon>
        <taxon>Hondaea</taxon>
    </lineage>
</organism>
<dbReference type="InParanoid" id="A0A2R5GRF2"/>
<feature type="chain" id="PRO_5015317662" evidence="6">
    <location>
        <begin position="27"/>
        <end position="457"/>
    </location>
</feature>
<dbReference type="Pfam" id="PF05577">
    <property type="entry name" value="Peptidase_S28"/>
    <property type="match status" value="2"/>
</dbReference>
<feature type="signal peptide" evidence="6">
    <location>
        <begin position="1"/>
        <end position="26"/>
    </location>
</feature>
<keyword evidence="4" id="KW-0378">Hydrolase</keyword>
<dbReference type="SUPFAM" id="SSF53474">
    <property type="entry name" value="alpha/beta-Hydrolases"/>
    <property type="match status" value="1"/>
</dbReference>
<dbReference type="AlphaFoldDB" id="A0A2R5GRF2"/>
<gene>
    <name evidence="7" type="ORF">FCC1311_091142</name>
</gene>
<dbReference type="PANTHER" id="PTHR11010:SF11">
    <property type="entry name" value="THYMUS-SPECIFIC SERINE PROTEASE"/>
    <property type="match status" value="1"/>
</dbReference>
<keyword evidence="5" id="KW-0325">Glycoprotein</keyword>
<evidence type="ECO:0000256" key="4">
    <source>
        <dbReference type="ARBA" id="ARBA00022801"/>
    </source>
</evidence>
<evidence type="ECO:0000256" key="1">
    <source>
        <dbReference type="ARBA" id="ARBA00011079"/>
    </source>
</evidence>
<keyword evidence="8" id="KW-1185">Reference proteome</keyword>
<comment type="caution">
    <text evidence="7">The sequence shown here is derived from an EMBL/GenBank/DDBJ whole genome shotgun (WGS) entry which is preliminary data.</text>
</comment>